<feature type="transmembrane region" description="Helical" evidence="1">
    <location>
        <begin position="38"/>
        <end position="60"/>
    </location>
</feature>
<keyword evidence="1" id="KW-1133">Transmembrane helix</keyword>
<accession>A0ABX6ME10</accession>
<organism evidence="2 3">
    <name type="scientific">Duganella dendranthematis</name>
    <dbReference type="NCBI Taxonomy" id="2728021"/>
    <lineage>
        <taxon>Bacteria</taxon>
        <taxon>Pseudomonadati</taxon>
        <taxon>Pseudomonadota</taxon>
        <taxon>Betaproteobacteria</taxon>
        <taxon>Burkholderiales</taxon>
        <taxon>Oxalobacteraceae</taxon>
        <taxon>Telluria group</taxon>
        <taxon>Duganella</taxon>
    </lineage>
</organism>
<sequence>MNTLQFIAWIFVHIAIPIFAPIALLPFLAIGRSEPSRLMVISTLFTTASAVLFGFAHYLIDFS</sequence>
<gene>
    <name evidence="2" type="ORF">HH213_20110</name>
</gene>
<evidence type="ECO:0000256" key="1">
    <source>
        <dbReference type="SAM" id="Phobius"/>
    </source>
</evidence>
<keyword evidence="3" id="KW-1185">Reference proteome</keyword>
<keyword evidence="1" id="KW-0812">Transmembrane</keyword>
<dbReference type="RefSeq" id="WP_110849882.1">
    <property type="nucleotide sequence ID" value="NZ_CP051684.1"/>
</dbReference>
<dbReference type="EMBL" id="CP051684">
    <property type="protein sequence ID" value="QJD92194.1"/>
    <property type="molecule type" value="Genomic_DNA"/>
</dbReference>
<evidence type="ECO:0000313" key="2">
    <source>
        <dbReference type="EMBL" id="QJD92194.1"/>
    </source>
</evidence>
<proteinExistence type="predicted"/>
<protein>
    <submittedName>
        <fullName evidence="2">Uncharacterized protein</fullName>
    </submittedName>
</protein>
<feature type="transmembrane region" description="Helical" evidence="1">
    <location>
        <begin position="6"/>
        <end position="31"/>
    </location>
</feature>
<evidence type="ECO:0000313" key="3">
    <source>
        <dbReference type="Proteomes" id="UP000503117"/>
    </source>
</evidence>
<reference evidence="2 3" key="1">
    <citation type="submission" date="2020-04" db="EMBL/GenBank/DDBJ databases">
        <title>Genome sequencing of novel species.</title>
        <authorList>
            <person name="Heo J."/>
            <person name="Kim S.-J."/>
            <person name="Kim J.-S."/>
            <person name="Hong S.-B."/>
            <person name="Kwon S.-W."/>
        </authorList>
    </citation>
    <scope>NUCLEOTIDE SEQUENCE [LARGE SCALE GENOMIC DNA]</scope>
    <source>
        <strain evidence="2 3">AF9R3</strain>
    </source>
</reference>
<dbReference type="Proteomes" id="UP000503117">
    <property type="component" value="Chromosome"/>
</dbReference>
<name>A0ABX6ME10_9BURK</name>
<keyword evidence="1" id="KW-0472">Membrane</keyword>